<dbReference type="OrthoDB" id="5870552at2759"/>
<reference evidence="2 3" key="1">
    <citation type="submission" date="2014-11" db="EMBL/GenBank/DDBJ databases">
        <title>Genetic blueprint of the zoonotic pathogen Toxocara canis.</title>
        <authorList>
            <person name="Zhu X.-Q."/>
            <person name="Korhonen P.K."/>
            <person name="Cai H."/>
            <person name="Young N.D."/>
            <person name="Nejsum P."/>
            <person name="von Samson-Himmelstjerna G."/>
            <person name="Boag P.R."/>
            <person name="Tan P."/>
            <person name="Li Q."/>
            <person name="Min J."/>
            <person name="Yang Y."/>
            <person name="Wang X."/>
            <person name="Fang X."/>
            <person name="Hall R.S."/>
            <person name="Hofmann A."/>
            <person name="Sternberg P.W."/>
            <person name="Jex A.R."/>
            <person name="Gasser R.B."/>
        </authorList>
    </citation>
    <scope>NUCLEOTIDE SEQUENCE [LARGE SCALE GENOMIC DNA]</scope>
    <source>
        <strain evidence="2">PN_DK_2014</strain>
    </source>
</reference>
<proteinExistence type="predicted"/>
<dbReference type="Proteomes" id="UP000031036">
    <property type="component" value="Unassembled WGS sequence"/>
</dbReference>
<dbReference type="EMBL" id="JPKZ01001784">
    <property type="protein sequence ID" value="KHN80071.1"/>
    <property type="molecule type" value="Genomic_DNA"/>
</dbReference>
<feature type="non-terminal residue" evidence="2">
    <location>
        <position position="1"/>
    </location>
</feature>
<dbReference type="Pfam" id="PF03564">
    <property type="entry name" value="DUF1759"/>
    <property type="match status" value="1"/>
</dbReference>
<feature type="coiled-coil region" evidence="1">
    <location>
        <begin position="48"/>
        <end position="75"/>
    </location>
</feature>
<protein>
    <submittedName>
        <fullName evidence="2">Uncharacterized protein</fullName>
    </submittedName>
</protein>
<sequence length="125" mass="14526">AAARAVTGYALLPENYDIVWSALEEQFGASDAIINQLYNQLENLPKAGRDIRNTVDELECILRQLEAQGEDLETRLIHRTIEKKLPHWVILHLLDEKEKVPQWSIQIMRETLRKLALKREQAQQI</sequence>
<keyword evidence="3" id="KW-1185">Reference proteome</keyword>
<evidence type="ECO:0000313" key="2">
    <source>
        <dbReference type="EMBL" id="KHN80071.1"/>
    </source>
</evidence>
<organism evidence="2 3">
    <name type="scientific">Toxocara canis</name>
    <name type="common">Canine roundworm</name>
    <dbReference type="NCBI Taxonomy" id="6265"/>
    <lineage>
        <taxon>Eukaryota</taxon>
        <taxon>Metazoa</taxon>
        <taxon>Ecdysozoa</taxon>
        <taxon>Nematoda</taxon>
        <taxon>Chromadorea</taxon>
        <taxon>Rhabditida</taxon>
        <taxon>Spirurina</taxon>
        <taxon>Ascaridomorpha</taxon>
        <taxon>Ascaridoidea</taxon>
        <taxon>Toxocaridae</taxon>
        <taxon>Toxocara</taxon>
    </lineage>
</organism>
<dbReference type="STRING" id="6265.A0A0B2V9G2"/>
<gene>
    <name evidence="2" type="ORF">Tcan_01269</name>
</gene>
<accession>A0A0B2V9G2</accession>
<keyword evidence="1" id="KW-0175">Coiled coil</keyword>
<name>A0A0B2V9G2_TOXCA</name>
<evidence type="ECO:0000313" key="3">
    <source>
        <dbReference type="Proteomes" id="UP000031036"/>
    </source>
</evidence>
<feature type="non-terminal residue" evidence="2">
    <location>
        <position position="125"/>
    </location>
</feature>
<dbReference type="OMA" id="RMTISIE"/>
<evidence type="ECO:0000256" key="1">
    <source>
        <dbReference type="SAM" id="Coils"/>
    </source>
</evidence>
<dbReference type="InterPro" id="IPR005312">
    <property type="entry name" value="DUF1759"/>
</dbReference>
<comment type="caution">
    <text evidence="2">The sequence shown here is derived from an EMBL/GenBank/DDBJ whole genome shotgun (WGS) entry which is preliminary data.</text>
</comment>
<dbReference type="AlphaFoldDB" id="A0A0B2V9G2"/>